<evidence type="ECO:0000256" key="1">
    <source>
        <dbReference type="SAM" id="MobiDB-lite"/>
    </source>
</evidence>
<reference evidence="4" key="1">
    <citation type="submission" date="2020-01" db="EMBL/GenBank/DDBJ databases">
        <authorList>
            <consortium name="DOE Joint Genome Institute"/>
            <person name="Haridas S."/>
            <person name="Albert R."/>
            <person name="Binder M."/>
            <person name="Bloem J."/>
            <person name="Labutti K."/>
            <person name="Salamov A."/>
            <person name="Andreopoulos B."/>
            <person name="Baker S.E."/>
            <person name="Barry K."/>
            <person name="Bills G."/>
            <person name="Bluhm B.H."/>
            <person name="Cannon C."/>
            <person name="Castanera R."/>
            <person name="Culley D.E."/>
            <person name="Daum C."/>
            <person name="Ezra D."/>
            <person name="Gonzalez J.B."/>
            <person name="Henrissat B."/>
            <person name="Kuo A."/>
            <person name="Liang C."/>
            <person name="Lipzen A."/>
            <person name="Lutzoni F."/>
            <person name="Magnuson J."/>
            <person name="Mondo S."/>
            <person name="Nolan M."/>
            <person name="Ohm R."/>
            <person name="Pangilinan J."/>
            <person name="Park H.-J."/>
            <person name="Ramirez L."/>
            <person name="Alfaro M."/>
            <person name="Sun H."/>
            <person name="Tritt A."/>
            <person name="Yoshinaga Y."/>
            <person name="Zwiers L.-H."/>
            <person name="Turgeon B.G."/>
            <person name="Goodwin S.B."/>
            <person name="Spatafora J.W."/>
            <person name="Crous P.W."/>
            <person name="Grigoriev I.V."/>
        </authorList>
    </citation>
    <scope>NUCLEOTIDE SEQUENCE</scope>
    <source>
        <strain evidence="4">CBS 342.82</strain>
    </source>
</reference>
<proteinExistence type="predicted"/>
<feature type="region of interest" description="Disordered" evidence="1">
    <location>
        <begin position="425"/>
        <end position="461"/>
    </location>
</feature>
<protein>
    <recommendedName>
        <fullName evidence="2">Microbial-type PARG catalytic domain-containing protein</fullName>
    </recommendedName>
</protein>
<sequence>MEPLKRHEREQRASRTLHRDIPELFRAIPRAEQGISKTELISDPSASSQKLSHNSTDSPRDDLVIRVQPTDALQAAARCSTKQVGDGRRRSSALSSNGKTAKVAVHSMGSLTRPGGGFMSGANGQEEFLCTRTTLYASLWDKFYPLPELGGIYTPDVLVFRGTDGVELARRDRFFVDVITAGVARHPVDRSGEGEEGCSCGVSYCDEDRDIMASKMKAILRIAQSKGVQQLILGDWGCGPLRHPVREVAKLWRKVLVGGARQRRANAEQWEGIQEVIFAIPNSERAREFRATFEDVLAADFPSATPSRSSNSPDARRRHSDEELEQLLAKVTSLELQIDRARNASLRQQLRDEHSAVMRELALQRAERLTRDDSGLSEDDDSDALDYTLVGKDSNAHVPYHFDTTSSSEDTDSGFSQFEEINQYQFGSAARDDERGGQRRRFSTSEEDDDDDDDDSDFDDFDDNDFDWRGYYSLSSSSPRMTPDGWFQGSIDELSQHLYGSKCGSAGAGGEGARESFSPLRSPLLVRVQSNGTNGPAVNHAEAEEDAALSREASSYYIFKAAVLRARGMEAGSIIVRMNMPQQQCEARRKSHHRAVNGVAITENSLKEPQAQRSAERRQRDIPLMGC</sequence>
<dbReference type="PANTHER" id="PTHR35596">
    <property type="entry name" value="DUF2263 DOMAIN-CONTAINING PROTEIN"/>
    <property type="match status" value="1"/>
</dbReference>
<accession>A0A6J3MFY7</accession>
<dbReference type="RefSeq" id="XP_033463932.1">
    <property type="nucleotide sequence ID" value="XM_033607173.1"/>
</dbReference>
<gene>
    <name evidence="4" type="ORF">K489DRAFT_405664</name>
</gene>
<dbReference type="InterPro" id="IPR043472">
    <property type="entry name" value="Macro_dom-like"/>
</dbReference>
<dbReference type="AlphaFoldDB" id="A0A6J3MFY7"/>
<feature type="compositionally biased region" description="Polar residues" evidence="1">
    <location>
        <begin position="304"/>
        <end position="313"/>
    </location>
</feature>
<evidence type="ECO:0000259" key="2">
    <source>
        <dbReference type="Pfam" id="PF10021"/>
    </source>
</evidence>
<feature type="region of interest" description="Disordered" evidence="1">
    <location>
        <begin position="1"/>
        <end position="20"/>
    </location>
</feature>
<feature type="compositionally biased region" description="Acidic residues" evidence="1">
    <location>
        <begin position="445"/>
        <end position="461"/>
    </location>
</feature>
<dbReference type="PANTHER" id="PTHR35596:SF1">
    <property type="entry name" value="MICROBIAL-TYPE PARG CATALYTIC DOMAIN-CONTAINING PROTEIN"/>
    <property type="match status" value="1"/>
</dbReference>
<dbReference type="InterPro" id="IPR019261">
    <property type="entry name" value="PARG_cat_microbial"/>
</dbReference>
<reference evidence="4" key="2">
    <citation type="submission" date="2020-04" db="EMBL/GenBank/DDBJ databases">
        <authorList>
            <consortium name="NCBI Genome Project"/>
        </authorList>
    </citation>
    <scope>NUCLEOTIDE SEQUENCE</scope>
    <source>
        <strain evidence="4">CBS 342.82</strain>
    </source>
</reference>
<dbReference type="Pfam" id="PF10021">
    <property type="entry name" value="PARG_cat_microb"/>
    <property type="match status" value="1"/>
</dbReference>
<dbReference type="GeneID" id="54364973"/>
<keyword evidence="3" id="KW-1185">Reference proteome</keyword>
<dbReference type="NCBIfam" id="TIGR02452">
    <property type="entry name" value="TIGR02452 family protein"/>
    <property type="match status" value="1"/>
</dbReference>
<feature type="domain" description="Microbial-type PARG catalytic" evidence="2">
    <location>
        <begin position="37"/>
        <end position="161"/>
    </location>
</feature>
<organism evidence="4">
    <name type="scientific">Dissoconium aciculare CBS 342.82</name>
    <dbReference type="NCBI Taxonomy" id="1314786"/>
    <lineage>
        <taxon>Eukaryota</taxon>
        <taxon>Fungi</taxon>
        <taxon>Dikarya</taxon>
        <taxon>Ascomycota</taxon>
        <taxon>Pezizomycotina</taxon>
        <taxon>Dothideomycetes</taxon>
        <taxon>Dothideomycetidae</taxon>
        <taxon>Mycosphaerellales</taxon>
        <taxon>Dissoconiaceae</taxon>
        <taxon>Dissoconium</taxon>
    </lineage>
</organism>
<dbReference type="OrthoDB" id="9985428at2759"/>
<evidence type="ECO:0000313" key="4">
    <source>
        <dbReference type="RefSeq" id="XP_033463932.1"/>
    </source>
</evidence>
<feature type="region of interest" description="Disordered" evidence="1">
    <location>
        <begin position="600"/>
        <end position="627"/>
    </location>
</feature>
<dbReference type="Gene3D" id="3.40.220.10">
    <property type="entry name" value="Leucine Aminopeptidase, subunit E, domain 1"/>
    <property type="match status" value="1"/>
</dbReference>
<feature type="region of interest" description="Disordered" evidence="1">
    <location>
        <begin position="302"/>
        <end position="321"/>
    </location>
</feature>
<feature type="region of interest" description="Disordered" evidence="1">
    <location>
        <begin position="40"/>
        <end position="61"/>
    </location>
</feature>
<name>A0A6J3MFY7_9PEZI</name>
<feature type="compositionally biased region" description="Polar residues" evidence="1">
    <location>
        <begin position="44"/>
        <end position="57"/>
    </location>
</feature>
<evidence type="ECO:0000313" key="3">
    <source>
        <dbReference type="Proteomes" id="UP000504637"/>
    </source>
</evidence>
<dbReference type="InterPro" id="IPR012664">
    <property type="entry name" value="CHP02452"/>
</dbReference>
<reference evidence="4" key="3">
    <citation type="submission" date="2025-08" db="UniProtKB">
        <authorList>
            <consortium name="RefSeq"/>
        </authorList>
    </citation>
    <scope>IDENTIFICATION</scope>
    <source>
        <strain evidence="4">CBS 342.82</strain>
    </source>
</reference>
<feature type="region of interest" description="Disordered" evidence="1">
    <location>
        <begin position="80"/>
        <end position="99"/>
    </location>
</feature>
<dbReference type="Proteomes" id="UP000504637">
    <property type="component" value="Unplaced"/>
</dbReference>